<evidence type="ECO:0000313" key="5">
    <source>
        <dbReference type="Proteomes" id="UP000217182"/>
    </source>
</evidence>
<keyword evidence="5" id="KW-1185">Reference proteome</keyword>
<dbReference type="PANTHER" id="PTHR28004">
    <property type="entry name" value="ZGC:162816-RELATED"/>
    <property type="match status" value="1"/>
</dbReference>
<organism evidence="4 5">
    <name type="scientific">Gibbsiella quercinecans</name>
    <dbReference type="NCBI Taxonomy" id="929813"/>
    <lineage>
        <taxon>Bacteria</taxon>
        <taxon>Pseudomonadati</taxon>
        <taxon>Pseudomonadota</taxon>
        <taxon>Gammaproteobacteria</taxon>
        <taxon>Enterobacterales</taxon>
        <taxon>Yersiniaceae</taxon>
        <taxon>Gibbsiella</taxon>
    </lineage>
</organism>
<dbReference type="InterPro" id="IPR029066">
    <property type="entry name" value="PLP-binding_barrel"/>
</dbReference>
<dbReference type="Gene3D" id="2.40.37.20">
    <property type="entry name" value="D-serine dehydratase-like domain"/>
    <property type="match status" value="1"/>
</dbReference>
<gene>
    <name evidence="4" type="ORF">AWC35_18790</name>
</gene>
<dbReference type="KEGG" id="gqu:AWC35_18790"/>
<evidence type="ECO:0000256" key="1">
    <source>
        <dbReference type="ARBA" id="ARBA00005323"/>
    </source>
</evidence>
<dbReference type="SUPFAM" id="SSF51419">
    <property type="entry name" value="PLP-binding barrel"/>
    <property type="match status" value="1"/>
</dbReference>
<proteinExistence type="inferred from homology"/>
<dbReference type="Proteomes" id="UP000217182">
    <property type="component" value="Chromosome"/>
</dbReference>
<dbReference type="Gene3D" id="3.20.20.10">
    <property type="entry name" value="Alanine racemase"/>
    <property type="match status" value="1"/>
</dbReference>
<evidence type="ECO:0000259" key="3">
    <source>
        <dbReference type="SMART" id="SM01119"/>
    </source>
</evidence>
<evidence type="ECO:0000313" key="4">
    <source>
        <dbReference type="EMBL" id="ATA21227.1"/>
    </source>
</evidence>
<accession>A0A250B519</accession>
<dbReference type="AlphaFoldDB" id="A0A250B519"/>
<comment type="similarity">
    <text evidence="1">Belongs to the DSD1 family.</text>
</comment>
<dbReference type="EMBL" id="CP014136">
    <property type="protein sequence ID" value="ATA21227.1"/>
    <property type="molecule type" value="Genomic_DNA"/>
</dbReference>
<dbReference type="PANTHER" id="PTHR28004:SF8">
    <property type="entry name" value="D-SERINE DEAMINASE"/>
    <property type="match status" value="1"/>
</dbReference>
<keyword evidence="2" id="KW-0456">Lyase</keyword>
<dbReference type="Pfam" id="PF01168">
    <property type="entry name" value="Ala_racemase_N"/>
    <property type="match status" value="1"/>
</dbReference>
<dbReference type="InterPro" id="IPR026956">
    <property type="entry name" value="D-ser_dehydrat-like_dom"/>
</dbReference>
<dbReference type="InterPro" id="IPR001608">
    <property type="entry name" value="Ala_racemase_N"/>
</dbReference>
<dbReference type="GO" id="GO:0016829">
    <property type="term" value="F:lyase activity"/>
    <property type="evidence" value="ECO:0007669"/>
    <property type="project" value="UniProtKB-KW"/>
</dbReference>
<dbReference type="SMART" id="SM01119">
    <property type="entry name" value="D-ser_dehydrat"/>
    <property type="match status" value="1"/>
</dbReference>
<dbReference type="CDD" id="cd06818">
    <property type="entry name" value="PLPDE_III_cryptic_DSD"/>
    <property type="match status" value="1"/>
</dbReference>
<dbReference type="Pfam" id="PF14031">
    <property type="entry name" value="D-ser_dehydrat"/>
    <property type="match status" value="1"/>
</dbReference>
<feature type="domain" description="D-serine dehydratase-like" evidence="3">
    <location>
        <begin position="292"/>
        <end position="395"/>
    </location>
</feature>
<dbReference type="InterPro" id="IPR051466">
    <property type="entry name" value="D-amino_acid_metab_enzyme"/>
</dbReference>
<reference evidence="4 5" key="1">
    <citation type="submission" date="2016-01" db="EMBL/GenBank/DDBJ databases">
        <authorList>
            <person name="Oliw E.H."/>
        </authorList>
    </citation>
    <scope>NUCLEOTIDE SEQUENCE [LARGE SCALE GENOMIC DNA]</scope>
    <source>
        <strain evidence="4 5">FRB97</strain>
    </source>
</reference>
<sequence length="408" mass="44355">MMNNTLSASREKGAAVTGKRLLADISLPALVLHQRALEHNLAWMQDYAVRHGARLAPHGKTTMTPALFQRQLAHGAWGITMATAVQCTVAYQHGVRRILLANQLVGQPNMAIIAGLLRAGDLEFHCLVDDPDNVRDLGQFFAAQGLTLNVMLELGVPHGRCGCRTPEQADAVLAAVAASPALVLSGIEGYEGVIHGDRPEEGIRRFAAYLVETAVALLAAGKFGLARPYVTASGSAWYDLVAEAFKRQGAEAHFTPLLRPGCYLVHDHGLYKTSQAALLQRHPELGSALLPAMEVWAHIQSLPEPGSAIVALGKRDVAFDAGLPTPLRLYRLGRGEADCVPQLLDARWQVREMMDQYAFLQLPPDHGLRVGDVIAFGASHPCLTFDKWRSVCLVDDDLQLLEAMPTYF</sequence>
<dbReference type="InterPro" id="IPR042208">
    <property type="entry name" value="D-ser_dehydrat-like_sf"/>
</dbReference>
<evidence type="ECO:0000256" key="2">
    <source>
        <dbReference type="ARBA" id="ARBA00023239"/>
    </source>
</evidence>
<protein>
    <submittedName>
        <fullName evidence="4">Amino acid deaminase</fullName>
    </submittedName>
</protein>
<dbReference type="OrthoDB" id="9811417at2"/>
<name>A0A250B519_9GAMM</name>